<name>A0AAN6PW05_9PEZI</name>
<gene>
    <name evidence="2" type="ORF">N658DRAFT_509047</name>
</gene>
<keyword evidence="3" id="KW-1185">Reference proteome</keyword>
<feature type="region of interest" description="Disordered" evidence="1">
    <location>
        <begin position="80"/>
        <end position="144"/>
    </location>
</feature>
<protein>
    <submittedName>
        <fullName evidence="2">Uncharacterized protein</fullName>
    </submittedName>
</protein>
<reference evidence="2" key="2">
    <citation type="submission" date="2023-05" db="EMBL/GenBank/DDBJ databases">
        <authorList>
            <consortium name="Lawrence Berkeley National Laboratory"/>
            <person name="Steindorff A."/>
            <person name="Hensen N."/>
            <person name="Bonometti L."/>
            <person name="Westerberg I."/>
            <person name="Brannstrom I.O."/>
            <person name="Guillou S."/>
            <person name="Cros-Aarteil S."/>
            <person name="Calhoun S."/>
            <person name="Haridas S."/>
            <person name="Kuo A."/>
            <person name="Mondo S."/>
            <person name="Pangilinan J."/>
            <person name="Riley R."/>
            <person name="Labutti K."/>
            <person name="Andreopoulos B."/>
            <person name="Lipzen A."/>
            <person name="Chen C."/>
            <person name="Yanf M."/>
            <person name="Daum C."/>
            <person name="Ng V."/>
            <person name="Clum A."/>
            <person name="Ohm R."/>
            <person name="Martin F."/>
            <person name="Silar P."/>
            <person name="Natvig D."/>
            <person name="Lalanne C."/>
            <person name="Gautier V."/>
            <person name="Ament-Velasquez S.L."/>
            <person name="Kruys A."/>
            <person name="Hutchinson M.I."/>
            <person name="Powell A.J."/>
            <person name="Barry K."/>
            <person name="Miller A.N."/>
            <person name="Grigoriev I.V."/>
            <person name="Debuchy R."/>
            <person name="Gladieux P."/>
            <person name="Thoren M.H."/>
            <person name="Johannesson H."/>
        </authorList>
    </citation>
    <scope>NUCLEOTIDE SEQUENCE</scope>
    <source>
        <strain evidence="2">CBS 757.83</strain>
    </source>
</reference>
<proteinExistence type="predicted"/>
<feature type="compositionally biased region" description="Basic and acidic residues" evidence="1">
    <location>
        <begin position="125"/>
        <end position="144"/>
    </location>
</feature>
<dbReference type="AlphaFoldDB" id="A0AAN6PW05"/>
<feature type="compositionally biased region" description="Low complexity" evidence="1">
    <location>
        <begin position="10"/>
        <end position="32"/>
    </location>
</feature>
<evidence type="ECO:0000313" key="3">
    <source>
        <dbReference type="Proteomes" id="UP001305647"/>
    </source>
</evidence>
<evidence type="ECO:0000313" key="2">
    <source>
        <dbReference type="EMBL" id="KAK4098985.1"/>
    </source>
</evidence>
<feature type="region of interest" description="Disordered" evidence="1">
    <location>
        <begin position="1"/>
        <end position="66"/>
    </location>
</feature>
<feature type="compositionally biased region" description="Basic and acidic residues" evidence="1">
    <location>
        <begin position="83"/>
        <end position="100"/>
    </location>
</feature>
<organism evidence="2 3">
    <name type="scientific">Parathielavia hyrcaniae</name>
    <dbReference type="NCBI Taxonomy" id="113614"/>
    <lineage>
        <taxon>Eukaryota</taxon>
        <taxon>Fungi</taxon>
        <taxon>Dikarya</taxon>
        <taxon>Ascomycota</taxon>
        <taxon>Pezizomycotina</taxon>
        <taxon>Sordariomycetes</taxon>
        <taxon>Sordariomycetidae</taxon>
        <taxon>Sordariales</taxon>
        <taxon>Chaetomiaceae</taxon>
        <taxon>Parathielavia</taxon>
    </lineage>
</organism>
<comment type="caution">
    <text evidence="2">The sequence shown here is derived from an EMBL/GenBank/DDBJ whole genome shotgun (WGS) entry which is preliminary data.</text>
</comment>
<evidence type="ECO:0000256" key="1">
    <source>
        <dbReference type="SAM" id="MobiDB-lite"/>
    </source>
</evidence>
<dbReference type="EMBL" id="MU863653">
    <property type="protein sequence ID" value="KAK4098985.1"/>
    <property type="molecule type" value="Genomic_DNA"/>
</dbReference>
<sequence>MSAEAPKLETPTSQPPTEQQQQQPQDQQKPAPSEADQSMTDEKAAKPTTDSETAPAPEEKKPNPLKKALSVFKTLFKCLRKPTAREVEDQAAERVVEEGKASAAAPAAGEEKVTAGSGDVPAGGEGEKEDAVAASKDGEAVKAL</sequence>
<reference evidence="2" key="1">
    <citation type="journal article" date="2023" name="Mol. Phylogenet. Evol.">
        <title>Genome-scale phylogeny and comparative genomics of the fungal order Sordariales.</title>
        <authorList>
            <person name="Hensen N."/>
            <person name="Bonometti L."/>
            <person name="Westerberg I."/>
            <person name="Brannstrom I.O."/>
            <person name="Guillou S."/>
            <person name="Cros-Aarteil S."/>
            <person name="Calhoun S."/>
            <person name="Haridas S."/>
            <person name="Kuo A."/>
            <person name="Mondo S."/>
            <person name="Pangilinan J."/>
            <person name="Riley R."/>
            <person name="LaButti K."/>
            <person name="Andreopoulos B."/>
            <person name="Lipzen A."/>
            <person name="Chen C."/>
            <person name="Yan M."/>
            <person name="Daum C."/>
            <person name="Ng V."/>
            <person name="Clum A."/>
            <person name="Steindorff A."/>
            <person name="Ohm R.A."/>
            <person name="Martin F."/>
            <person name="Silar P."/>
            <person name="Natvig D.O."/>
            <person name="Lalanne C."/>
            <person name="Gautier V."/>
            <person name="Ament-Velasquez S.L."/>
            <person name="Kruys A."/>
            <person name="Hutchinson M.I."/>
            <person name="Powell A.J."/>
            <person name="Barry K."/>
            <person name="Miller A.N."/>
            <person name="Grigoriev I.V."/>
            <person name="Debuchy R."/>
            <person name="Gladieux P."/>
            <person name="Hiltunen Thoren M."/>
            <person name="Johannesson H."/>
        </authorList>
    </citation>
    <scope>NUCLEOTIDE SEQUENCE</scope>
    <source>
        <strain evidence="2">CBS 757.83</strain>
    </source>
</reference>
<accession>A0AAN6PW05</accession>
<dbReference type="Proteomes" id="UP001305647">
    <property type="component" value="Unassembled WGS sequence"/>
</dbReference>